<accession>A0A284RGP8</accession>
<dbReference type="STRING" id="47428.A0A284RGP8"/>
<sequence length="318" mass="35750">MNASPPFDGSDPTSDIILVSSDGVRFHAHKLLLSLASPFFQDLIALAQGPIDGSLPSVPLTESSSIIDKILRFCYPTKDATFDDIAEIYEVAEAMHKYLMEDVTNRLPSELRRFAEVQPLRTFVIACAVGWKEEAELASKMVLERPLSIQDEDDIPELKHLGSVKTYCRLLKFHQQRLDKIKDMLQSMDGVHAMCGPWDSSICDKHDIFDQPPSDPMVTHTDNFRRKSWLLQYTVSVLQAMQKSPTVATLERVDSSARPWAREVAESCSNCMDQCIDCGGLDEIFEYHVKYKLLGDIYYLLGAVSGLVTNINKSLTCH</sequence>
<evidence type="ECO:0000313" key="3">
    <source>
        <dbReference type="Proteomes" id="UP000219338"/>
    </source>
</evidence>
<protein>
    <recommendedName>
        <fullName evidence="1">BTB domain-containing protein</fullName>
    </recommendedName>
</protein>
<gene>
    <name evidence="2" type="ORF">ARMOST_11275</name>
</gene>
<dbReference type="PROSITE" id="PS50097">
    <property type="entry name" value="BTB"/>
    <property type="match status" value="1"/>
</dbReference>
<dbReference type="OrthoDB" id="6359816at2759"/>
<dbReference type="SMART" id="SM00225">
    <property type="entry name" value="BTB"/>
    <property type="match status" value="1"/>
</dbReference>
<feature type="domain" description="BTB" evidence="1">
    <location>
        <begin position="14"/>
        <end position="75"/>
    </location>
</feature>
<dbReference type="EMBL" id="FUEG01000008">
    <property type="protein sequence ID" value="SJL07918.1"/>
    <property type="molecule type" value="Genomic_DNA"/>
</dbReference>
<dbReference type="InterPro" id="IPR000210">
    <property type="entry name" value="BTB/POZ_dom"/>
</dbReference>
<organism evidence="2 3">
    <name type="scientific">Armillaria ostoyae</name>
    <name type="common">Armillaria root rot fungus</name>
    <dbReference type="NCBI Taxonomy" id="47428"/>
    <lineage>
        <taxon>Eukaryota</taxon>
        <taxon>Fungi</taxon>
        <taxon>Dikarya</taxon>
        <taxon>Basidiomycota</taxon>
        <taxon>Agaricomycotina</taxon>
        <taxon>Agaricomycetes</taxon>
        <taxon>Agaricomycetidae</taxon>
        <taxon>Agaricales</taxon>
        <taxon>Marasmiineae</taxon>
        <taxon>Physalacriaceae</taxon>
        <taxon>Armillaria</taxon>
    </lineage>
</organism>
<dbReference type="AlphaFoldDB" id="A0A284RGP8"/>
<dbReference type="OMA" id="MNASPPF"/>
<dbReference type="Gene3D" id="3.30.710.10">
    <property type="entry name" value="Potassium Channel Kv1.1, Chain A"/>
    <property type="match status" value="1"/>
</dbReference>
<reference evidence="3" key="1">
    <citation type="journal article" date="2017" name="Nat. Ecol. Evol.">
        <title>Genome expansion and lineage-specific genetic innovations in the forest pathogenic fungi Armillaria.</title>
        <authorList>
            <person name="Sipos G."/>
            <person name="Prasanna A.N."/>
            <person name="Walter M.C."/>
            <person name="O'Connor E."/>
            <person name="Balint B."/>
            <person name="Krizsan K."/>
            <person name="Kiss B."/>
            <person name="Hess J."/>
            <person name="Varga T."/>
            <person name="Slot J."/>
            <person name="Riley R."/>
            <person name="Boka B."/>
            <person name="Rigling D."/>
            <person name="Barry K."/>
            <person name="Lee J."/>
            <person name="Mihaltcheva S."/>
            <person name="LaButti K."/>
            <person name="Lipzen A."/>
            <person name="Waldron R."/>
            <person name="Moloney N.M."/>
            <person name="Sperisen C."/>
            <person name="Kredics L."/>
            <person name="Vagvoelgyi C."/>
            <person name="Patrignani A."/>
            <person name="Fitzpatrick D."/>
            <person name="Nagy I."/>
            <person name="Doyle S."/>
            <person name="Anderson J.B."/>
            <person name="Grigoriev I.V."/>
            <person name="Gueldener U."/>
            <person name="Muensterkoetter M."/>
            <person name="Nagy L.G."/>
        </authorList>
    </citation>
    <scope>NUCLEOTIDE SEQUENCE [LARGE SCALE GENOMIC DNA]</scope>
    <source>
        <strain evidence="3">C18/9</strain>
    </source>
</reference>
<dbReference type="Proteomes" id="UP000219338">
    <property type="component" value="Unassembled WGS sequence"/>
</dbReference>
<dbReference type="InterPro" id="IPR011333">
    <property type="entry name" value="SKP1/BTB/POZ_sf"/>
</dbReference>
<dbReference type="Pfam" id="PF00651">
    <property type="entry name" value="BTB"/>
    <property type="match status" value="1"/>
</dbReference>
<name>A0A284RGP8_ARMOS</name>
<dbReference type="CDD" id="cd18186">
    <property type="entry name" value="BTB_POZ_ZBTB_KLHL-like"/>
    <property type="match status" value="1"/>
</dbReference>
<evidence type="ECO:0000313" key="2">
    <source>
        <dbReference type="EMBL" id="SJL07918.1"/>
    </source>
</evidence>
<keyword evidence="3" id="KW-1185">Reference proteome</keyword>
<evidence type="ECO:0000259" key="1">
    <source>
        <dbReference type="PROSITE" id="PS50097"/>
    </source>
</evidence>
<proteinExistence type="predicted"/>
<dbReference type="SUPFAM" id="SSF54695">
    <property type="entry name" value="POZ domain"/>
    <property type="match status" value="1"/>
</dbReference>